<dbReference type="Proteomes" id="UP001500507">
    <property type="component" value="Unassembled WGS sequence"/>
</dbReference>
<organism evidence="1 2">
    <name type="scientific">Gangjinia marincola</name>
    <dbReference type="NCBI Taxonomy" id="578463"/>
    <lineage>
        <taxon>Bacteria</taxon>
        <taxon>Pseudomonadati</taxon>
        <taxon>Bacteroidota</taxon>
        <taxon>Flavobacteriia</taxon>
        <taxon>Flavobacteriales</taxon>
        <taxon>Flavobacteriaceae</taxon>
        <taxon>Gangjinia</taxon>
    </lineage>
</organism>
<evidence type="ECO:0000313" key="2">
    <source>
        <dbReference type="Proteomes" id="UP001500507"/>
    </source>
</evidence>
<dbReference type="EMBL" id="BAAAFG010000001">
    <property type="protein sequence ID" value="GAA0870868.1"/>
    <property type="molecule type" value="Genomic_DNA"/>
</dbReference>
<proteinExistence type="predicted"/>
<keyword evidence="2" id="KW-1185">Reference proteome</keyword>
<gene>
    <name evidence="1" type="ORF">GCM10009117_00130</name>
</gene>
<sequence length="198" mass="22779">MRRIFIFTIALFHFVSLCSQKKHINDSFNYQIREALGDINNDGIADKAEISMDTLHETRPLKLNVFVSQPDGTSILFFSGTDMIQAMYPQELNGEYNGNQIPNVSIEGGKLQLEFYVKGNALYEFIYTNGVFELIHFKYVNWDGRNITETTFNLLTGKYVSQSEIHETSEVTQTINAKIIINPLPVLKNFKPFQYNLF</sequence>
<dbReference type="RefSeq" id="WP_343762191.1">
    <property type="nucleotide sequence ID" value="NZ_BAAAFG010000001.1"/>
</dbReference>
<protein>
    <recommendedName>
        <fullName evidence="3">VCBS repeat-containing protein</fullName>
    </recommendedName>
</protein>
<name>A0ABP3XNH3_9FLAO</name>
<evidence type="ECO:0008006" key="3">
    <source>
        <dbReference type="Google" id="ProtNLM"/>
    </source>
</evidence>
<reference evidence="2" key="1">
    <citation type="journal article" date="2019" name="Int. J. Syst. Evol. Microbiol.">
        <title>The Global Catalogue of Microorganisms (GCM) 10K type strain sequencing project: providing services to taxonomists for standard genome sequencing and annotation.</title>
        <authorList>
            <consortium name="The Broad Institute Genomics Platform"/>
            <consortium name="The Broad Institute Genome Sequencing Center for Infectious Disease"/>
            <person name="Wu L."/>
            <person name="Ma J."/>
        </authorList>
    </citation>
    <scope>NUCLEOTIDE SEQUENCE [LARGE SCALE GENOMIC DNA]</scope>
    <source>
        <strain evidence="2">JCM 16082</strain>
    </source>
</reference>
<evidence type="ECO:0000313" key="1">
    <source>
        <dbReference type="EMBL" id="GAA0870868.1"/>
    </source>
</evidence>
<comment type="caution">
    <text evidence="1">The sequence shown here is derived from an EMBL/GenBank/DDBJ whole genome shotgun (WGS) entry which is preliminary data.</text>
</comment>
<accession>A0ABP3XNH3</accession>